<dbReference type="Proteomes" id="UP000005396">
    <property type="component" value="Unassembled WGS sequence"/>
</dbReference>
<accession>A8S4P1</accession>
<sequence length="51" mass="5688">MLSITIAVCDLIQEGERNGLSFLSFLSLLQNGVPYNRTTFKPPDGKRGNFQ</sequence>
<proteinExistence type="predicted"/>
<name>A8S4P1_ENTBW</name>
<dbReference type="HOGENOM" id="CLU_3097314_0_0_9"/>
<evidence type="ECO:0000313" key="1">
    <source>
        <dbReference type="EMBL" id="EDP12806.1"/>
    </source>
</evidence>
<protein>
    <submittedName>
        <fullName evidence="1">Uncharacterized protein</fullName>
    </submittedName>
</protein>
<evidence type="ECO:0000313" key="2">
    <source>
        <dbReference type="Proteomes" id="UP000005396"/>
    </source>
</evidence>
<dbReference type="PaxDb" id="411902-CLOBOL_07036"/>
<dbReference type="AlphaFoldDB" id="A8S4P1"/>
<organism evidence="1 2">
    <name type="scientific">Enterocloster bolteae (strain ATCC BAA-613 / DSM 15670 / CCUG 46953 / JCM 12243 / WAL 16351)</name>
    <name type="common">Clostridium bolteae</name>
    <dbReference type="NCBI Taxonomy" id="411902"/>
    <lineage>
        <taxon>Bacteria</taxon>
        <taxon>Bacillati</taxon>
        <taxon>Bacillota</taxon>
        <taxon>Clostridia</taxon>
        <taxon>Lachnospirales</taxon>
        <taxon>Lachnospiraceae</taxon>
        <taxon>Enterocloster</taxon>
    </lineage>
</organism>
<gene>
    <name evidence="1" type="ORF">CLOBOL_07036</name>
</gene>
<comment type="caution">
    <text evidence="1">The sequence shown here is derived from an EMBL/GenBank/DDBJ whole genome shotgun (WGS) entry which is preliminary data.</text>
</comment>
<reference evidence="1 2" key="1">
    <citation type="submission" date="2007-08" db="EMBL/GenBank/DDBJ databases">
        <authorList>
            <person name="Fulton L."/>
            <person name="Clifton S."/>
            <person name="Fulton B."/>
            <person name="Xu J."/>
            <person name="Minx P."/>
            <person name="Pepin K.H."/>
            <person name="Johnson M."/>
            <person name="Thiruvilangam P."/>
            <person name="Bhonagiri V."/>
            <person name="Nash W.E."/>
            <person name="Mardis E.R."/>
            <person name="Wilson R.K."/>
        </authorList>
    </citation>
    <scope>NUCLEOTIDE SEQUENCE [LARGE SCALE GENOMIC DNA]</scope>
    <source>
        <strain evidence="2">ATCC BAA-613 / DSM 15670 / CCUG 46953 / JCM 12243 / WAL 16351</strain>
    </source>
</reference>
<reference evidence="1 2" key="2">
    <citation type="submission" date="2007-09" db="EMBL/GenBank/DDBJ databases">
        <title>Draft genome sequence of Clostridium bolteae (ATCC BAA-613).</title>
        <authorList>
            <person name="Sudarsanam P."/>
            <person name="Ley R."/>
            <person name="Guruge J."/>
            <person name="Turnbaugh P.J."/>
            <person name="Mahowald M."/>
            <person name="Liep D."/>
            <person name="Gordon J."/>
        </authorList>
    </citation>
    <scope>NUCLEOTIDE SEQUENCE [LARGE SCALE GENOMIC DNA]</scope>
    <source>
        <strain evidence="2">ATCC BAA-613 / DSM 15670 / CCUG 46953 / JCM 12243 / WAL 16351</strain>
    </source>
</reference>
<dbReference type="EMBL" id="ABCC02000069">
    <property type="protein sequence ID" value="EDP12806.1"/>
    <property type="molecule type" value="Genomic_DNA"/>
</dbReference>